<protein>
    <submittedName>
        <fullName evidence="5">Putative regulatory protein SusR</fullName>
    </submittedName>
</protein>
<proteinExistence type="predicted"/>
<keyword evidence="2" id="KW-1133">Transmembrane helix</keyword>
<feature type="signal peptide" evidence="3">
    <location>
        <begin position="1"/>
        <end position="20"/>
    </location>
</feature>
<name>A0A078RVW9_BACUN</name>
<evidence type="ECO:0000313" key="5">
    <source>
        <dbReference type="EMBL" id="KDS48836.1"/>
    </source>
</evidence>
<reference evidence="5 6" key="1">
    <citation type="submission" date="2014-04" db="EMBL/GenBank/DDBJ databases">
        <authorList>
            <person name="Sears C."/>
            <person name="Carroll K."/>
            <person name="Sack B.R."/>
            <person name="Qadri F."/>
            <person name="Myers L.L."/>
            <person name="Chung G.-T."/>
            <person name="Escheverria P."/>
            <person name="Fraser C.M."/>
            <person name="Sadzewicz L."/>
            <person name="Shefchek K.A."/>
            <person name="Tallon L."/>
            <person name="Das S.P."/>
            <person name="Daugherty S."/>
            <person name="Mongodin E.F."/>
        </authorList>
    </citation>
    <scope>NUCLEOTIDE SEQUENCE [LARGE SCALE GENOMIC DNA]</scope>
    <source>
        <strain evidence="5 6">3978 T3 ii</strain>
    </source>
</reference>
<feature type="chain" id="PRO_5001744389" evidence="3">
    <location>
        <begin position="21"/>
        <end position="552"/>
    </location>
</feature>
<evidence type="ECO:0000256" key="2">
    <source>
        <dbReference type="SAM" id="Phobius"/>
    </source>
</evidence>
<feature type="transmembrane region" description="Helical" evidence="2">
    <location>
        <begin position="332"/>
        <end position="352"/>
    </location>
</feature>
<sequence>MKNIIIFLCLCTICMCRLHAADSSRADSLLLKLDQAIKERPIYMEQKELKLVELKRQLHRQIPDEERFAILGTLLDEYRSFNTDSALHMAEEREQIAIRLGNREYIDNARMNKADVLGMTGMYKEVMDLMRNIHIDRLPVDIHPYYYHIYRTVYGLMADYAVTAYEKKLYTELTDKYRDSLLLVNKDNLLIHTLIQSDQYNVRNEYDKAIRLLTDYLALQKDYEHDVAICAYTLSESYRLKGDKEKEKEYLIVSAMADMKTAVREYISLRKLAVLLYQEGDIERAYSYVKICMEDAAACNARLRKLEILEIFPIINDAYQQKTEKQQEQMKWALVSISLLSLFLLLAIFYVYKQMKKVAAARREVIDANKRLKELNDELHLSNAQLKEANHSIAENSYLKEEYIGRYMDQCSVYLEKMDNYRRSLGKIAATGNVEELYKNIKSSKFIEGELKEFYTNFDNTFLQLFPTFVEDFNALLADDEQISLKAGERMNTELRIFALIRLGITDSVKIAQFLRYSVTTIYNYRTKVRNKAAGDRDLLEQEVMTIGKSKN</sequence>
<evidence type="ECO:0000313" key="6">
    <source>
        <dbReference type="Proteomes" id="UP000028013"/>
    </source>
</evidence>
<keyword evidence="2" id="KW-0812">Transmembrane</keyword>
<evidence type="ECO:0000259" key="4">
    <source>
        <dbReference type="Pfam" id="PF19904"/>
    </source>
</evidence>
<dbReference type="PATRIC" id="fig|1339349.3.peg.3639"/>
<evidence type="ECO:0000256" key="3">
    <source>
        <dbReference type="SAM" id="SignalP"/>
    </source>
</evidence>
<accession>A0A078RVW9</accession>
<keyword evidence="3" id="KW-0732">Signal</keyword>
<keyword evidence="2" id="KW-0472">Membrane</keyword>
<dbReference type="AlphaFoldDB" id="A0A078RVW9"/>
<gene>
    <name evidence="5" type="ORF">M094_2527</name>
</gene>
<organism evidence="5 6">
    <name type="scientific">Bacteroides uniformis str. 3978 T3 ii</name>
    <dbReference type="NCBI Taxonomy" id="1339349"/>
    <lineage>
        <taxon>Bacteria</taxon>
        <taxon>Pseudomonadati</taxon>
        <taxon>Bacteroidota</taxon>
        <taxon>Bacteroidia</taxon>
        <taxon>Bacteroidales</taxon>
        <taxon>Bacteroidaceae</taxon>
        <taxon>Bacteroides</taxon>
    </lineage>
</organism>
<dbReference type="InterPro" id="IPR045957">
    <property type="entry name" value="DUF6377"/>
</dbReference>
<comment type="caution">
    <text evidence="5">The sequence shown here is derived from an EMBL/GenBank/DDBJ whole genome shotgun (WGS) entry which is preliminary data.</text>
</comment>
<feature type="domain" description="DUF6377" evidence="4">
    <location>
        <begin position="258"/>
        <end position="512"/>
    </location>
</feature>
<dbReference type="Pfam" id="PF19904">
    <property type="entry name" value="DUF6377"/>
    <property type="match status" value="1"/>
</dbReference>
<dbReference type="EMBL" id="JNHN01000179">
    <property type="protein sequence ID" value="KDS48836.1"/>
    <property type="molecule type" value="Genomic_DNA"/>
</dbReference>
<feature type="coiled-coil region" evidence="1">
    <location>
        <begin position="358"/>
        <end position="392"/>
    </location>
</feature>
<dbReference type="Proteomes" id="UP000028013">
    <property type="component" value="Unassembled WGS sequence"/>
</dbReference>
<dbReference type="GeneID" id="99752458"/>
<evidence type="ECO:0000256" key="1">
    <source>
        <dbReference type="SAM" id="Coils"/>
    </source>
</evidence>
<dbReference type="RefSeq" id="WP_008664452.1">
    <property type="nucleotide sequence ID" value="NZ_JNHN01000179.1"/>
</dbReference>
<keyword evidence="1" id="KW-0175">Coiled coil</keyword>